<protein>
    <submittedName>
        <fullName evidence="1">Uncharacterized protein</fullName>
    </submittedName>
</protein>
<dbReference type="EMBL" id="WUAV01000001">
    <property type="protein sequence ID" value="KAF1770369.1"/>
    <property type="molecule type" value="Genomic_DNA"/>
</dbReference>
<dbReference type="RefSeq" id="XP_053591948.1">
    <property type="nucleotide sequence ID" value="XM_053723303.1"/>
</dbReference>
<organism evidence="1 2">
    <name type="scientific">Caenorhabditis remanei</name>
    <name type="common">Caenorhabditis vulgaris</name>
    <dbReference type="NCBI Taxonomy" id="31234"/>
    <lineage>
        <taxon>Eukaryota</taxon>
        <taxon>Metazoa</taxon>
        <taxon>Ecdysozoa</taxon>
        <taxon>Nematoda</taxon>
        <taxon>Chromadorea</taxon>
        <taxon>Rhabditida</taxon>
        <taxon>Rhabditina</taxon>
        <taxon>Rhabditomorpha</taxon>
        <taxon>Rhabditoidea</taxon>
        <taxon>Rhabditidae</taxon>
        <taxon>Peloderinae</taxon>
        <taxon>Caenorhabditis</taxon>
    </lineage>
</organism>
<evidence type="ECO:0000313" key="2">
    <source>
        <dbReference type="Proteomes" id="UP000483820"/>
    </source>
</evidence>
<dbReference type="KEGG" id="crq:GCK72_002187"/>
<sequence length="78" mass="9157">MIAVPHTKQLLINTRVVPWHISIDFEYLWNLYKPVFQQQLANLGPFTLSNRLNQIDNHSIRRPEISMKSEKSGVLQKN</sequence>
<comment type="caution">
    <text evidence="1">The sequence shown here is derived from an EMBL/GenBank/DDBJ whole genome shotgun (WGS) entry which is preliminary data.</text>
</comment>
<gene>
    <name evidence="1" type="ORF">GCK72_002187</name>
</gene>
<name>A0A6A5HRP8_CAERE</name>
<evidence type="ECO:0000313" key="1">
    <source>
        <dbReference type="EMBL" id="KAF1770369.1"/>
    </source>
</evidence>
<accession>A0A6A5HRP8</accession>
<dbReference type="Proteomes" id="UP000483820">
    <property type="component" value="Chromosome I"/>
</dbReference>
<dbReference type="AlphaFoldDB" id="A0A6A5HRP8"/>
<dbReference type="CTD" id="78773336"/>
<proteinExistence type="predicted"/>
<dbReference type="GeneID" id="78773336"/>
<reference evidence="1 2" key="1">
    <citation type="submission" date="2019-12" db="EMBL/GenBank/DDBJ databases">
        <title>Chromosome-level assembly of the Caenorhabditis remanei genome.</title>
        <authorList>
            <person name="Teterina A.A."/>
            <person name="Willis J.H."/>
            <person name="Phillips P.C."/>
        </authorList>
    </citation>
    <scope>NUCLEOTIDE SEQUENCE [LARGE SCALE GENOMIC DNA]</scope>
    <source>
        <strain evidence="1 2">PX506</strain>
        <tissue evidence="1">Whole organism</tissue>
    </source>
</reference>